<sequence length="233" mass="26424">MKATNEINRNSHLQHILTTLEELIIISKKTAAPSDNCFQYIGTIVDNTIGLLTAPANSLDGGNRRISFNDDNNWVSLMQAVHRSFLSSIQTSVERALAESCKIIEIKSKKKINSLLKELDGKLTNKQIKLIESLAPKKPSFDDYLEASLKNISSMAEDRKKIWRKYFKCLSILRNKVSHSDCSLSTIERESLVQNGFASLVNGNELQFNSRLYSQICDYVIQFFQELGHTLKH</sequence>
<dbReference type="AlphaFoldDB" id="A0A0W1AGJ1"/>
<evidence type="ECO:0008006" key="3">
    <source>
        <dbReference type="Google" id="ProtNLM"/>
    </source>
</evidence>
<organism evidence="1 2">
    <name type="scientific">Legionella waltersii</name>
    <dbReference type="NCBI Taxonomy" id="66969"/>
    <lineage>
        <taxon>Bacteria</taxon>
        <taxon>Pseudomonadati</taxon>
        <taxon>Pseudomonadota</taxon>
        <taxon>Gammaproteobacteria</taxon>
        <taxon>Legionellales</taxon>
        <taxon>Legionellaceae</taxon>
        <taxon>Legionella</taxon>
    </lineage>
</organism>
<evidence type="ECO:0000313" key="1">
    <source>
        <dbReference type="EMBL" id="KTD80459.1"/>
    </source>
</evidence>
<gene>
    <name evidence="1" type="ORF">Lwal_1156</name>
</gene>
<evidence type="ECO:0000313" key="2">
    <source>
        <dbReference type="Proteomes" id="UP000054729"/>
    </source>
</evidence>
<dbReference type="PATRIC" id="fig|66969.6.peg.1268"/>
<proteinExistence type="predicted"/>
<reference evidence="1 2" key="1">
    <citation type="submission" date="2015-11" db="EMBL/GenBank/DDBJ databases">
        <title>Genomic analysis of 38 Legionella species identifies large and diverse effector repertoires.</title>
        <authorList>
            <person name="Burstein D."/>
            <person name="Amaro F."/>
            <person name="Zusman T."/>
            <person name="Lifshitz Z."/>
            <person name="Cohen O."/>
            <person name="Gilbert J.A."/>
            <person name="Pupko T."/>
            <person name="Shuman H.A."/>
            <person name="Segal G."/>
        </authorList>
    </citation>
    <scope>NUCLEOTIDE SEQUENCE [LARGE SCALE GENOMIC DNA]</scope>
    <source>
        <strain evidence="1 2">ATCC 51914</strain>
    </source>
</reference>
<name>A0A0W1AGJ1_9GAMM</name>
<comment type="caution">
    <text evidence="1">The sequence shown here is derived from an EMBL/GenBank/DDBJ whole genome shotgun (WGS) entry which is preliminary data.</text>
</comment>
<accession>A0A0W1AGJ1</accession>
<keyword evidence="2" id="KW-1185">Reference proteome</keyword>
<dbReference type="Proteomes" id="UP000054729">
    <property type="component" value="Unassembled WGS sequence"/>
</dbReference>
<dbReference type="EMBL" id="LNZB01000031">
    <property type="protein sequence ID" value="KTD80459.1"/>
    <property type="molecule type" value="Genomic_DNA"/>
</dbReference>
<dbReference type="RefSeq" id="WP_019234697.1">
    <property type="nucleotide sequence ID" value="NZ_CAAAIQ010000008.1"/>
</dbReference>
<protein>
    <recommendedName>
        <fullName evidence="3">RiboL-PSP-HEPN domain-containing protein</fullName>
    </recommendedName>
</protein>